<keyword evidence="2" id="KW-0067">ATP-binding</keyword>
<evidence type="ECO:0000256" key="2">
    <source>
        <dbReference type="ARBA" id="ARBA00022840"/>
    </source>
</evidence>
<organism evidence="4 5">
    <name type="scientific">Bombilactobacillus mellis</name>
    <dbReference type="NCBI Taxonomy" id="1218508"/>
    <lineage>
        <taxon>Bacteria</taxon>
        <taxon>Bacillati</taxon>
        <taxon>Bacillota</taxon>
        <taxon>Bacilli</taxon>
        <taxon>Lactobacillales</taxon>
        <taxon>Lactobacillaceae</taxon>
        <taxon>Bombilactobacillus</taxon>
    </lineage>
</organism>
<feature type="domain" description="ABC transporter" evidence="3">
    <location>
        <begin position="4"/>
        <end position="256"/>
    </location>
</feature>
<gene>
    <name evidence="4" type="ORF">JG29_15190</name>
</gene>
<sequence length="513" mass="57613">MSILKIEHLQHAYLDKVLYDDTNFQVNDQEHVGVIGQNGVGKSTLIKILTKQVVPDNGQITWKKKLKVGYLDQYASLKAGQTIKEFLQSAFAELLIQQQLLTSLYQQMSVDANADLIERAGNIQAWLEENGYYEIDTKVQQVATGLGLDALGYDHDVMDLSGGQRSKLILAKLLLKNPDILLLDEPTNYLDSQHISWLADYLQNFTGAFVVVSHDFDFLGKIVNVVYDLELGRLTRYSGSLQQALRQKAANQQTYLKSYASQQKKIAKTQAYIQKNKAGSRSKSAKSREKQLSKMKVLAPPANRNKPNFSFPYLDNTSQIVLEVNDLKIGYQQPLLQKELNFSVAMGEKVVITGFNGIGKTTLIRTILNQIPSLGGSVHLAQTAKVAYYQQDLLWPHPLVTPIDILQQQFSEQAQRVIRRTLARAGLTAQQMVAAVKTLSGGEQVKVKLALLMLQQANFLILDEPTNHLDDDSKASLQQALKDYRGAVILVTHETSFYDDSWINKILNIEKKY</sequence>
<dbReference type="PANTHER" id="PTHR42855">
    <property type="entry name" value="ABC TRANSPORTER ATP-BINDING SUBUNIT"/>
    <property type="match status" value="1"/>
</dbReference>
<accession>A0A0F4KQ44</accession>
<dbReference type="RefSeq" id="WP_045923340.1">
    <property type="nucleotide sequence ID" value="NZ_JBHTHW010000004.1"/>
</dbReference>
<dbReference type="Gene3D" id="3.40.50.300">
    <property type="entry name" value="P-loop containing nucleotide triphosphate hydrolases"/>
    <property type="match status" value="2"/>
</dbReference>
<dbReference type="CDD" id="cd03221">
    <property type="entry name" value="ABCF_EF-3"/>
    <property type="match status" value="2"/>
</dbReference>
<dbReference type="GO" id="GO:0016887">
    <property type="term" value="F:ATP hydrolysis activity"/>
    <property type="evidence" value="ECO:0007669"/>
    <property type="project" value="InterPro"/>
</dbReference>
<proteinExistence type="predicted"/>
<dbReference type="PATRIC" id="fig|1218508.4.peg.1511"/>
<dbReference type="SUPFAM" id="SSF52540">
    <property type="entry name" value="P-loop containing nucleoside triphosphate hydrolases"/>
    <property type="match status" value="2"/>
</dbReference>
<dbReference type="InterPro" id="IPR051309">
    <property type="entry name" value="ABCF_ATPase"/>
</dbReference>
<dbReference type="AlphaFoldDB" id="A0A0F4KQ44"/>
<evidence type="ECO:0000313" key="4">
    <source>
        <dbReference type="EMBL" id="KJY48173.1"/>
    </source>
</evidence>
<comment type="caution">
    <text evidence="4">The sequence shown here is derived from an EMBL/GenBank/DDBJ whole genome shotgun (WGS) entry which is preliminary data.</text>
</comment>
<evidence type="ECO:0000256" key="1">
    <source>
        <dbReference type="ARBA" id="ARBA00022741"/>
    </source>
</evidence>
<dbReference type="SMART" id="SM00382">
    <property type="entry name" value="AAA"/>
    <property type="match status" value="2"/>
</dbReference>
<feature type="domain" description="ABC transporter" evidence="3">
    <location>
        <begin position="322"/>
        <end position="510"/>
    </location>
</feature>
<evidence type="ECO:0000259" key="3">
    <source>
        <dbReference type="PROSITE" id="PS50893"/>
    </source>
</evidence>
<evidence type="ECO:0000313" key="5">
    <source>
        <dbReference type="Proteomes" id="UP000033695"/>
    </source>
</evidence>
<keyword evidence="5" id="KW-1185">Reference proteome</keyword>
<dbReference type="GO" id="GO:0005524">
    <property type="term" value="F:ATP binding"/>
    <property type="evidence" value="ECO:0007669"/>
    <property type="project" value="UniProtKB-KW"/>
</dbReference>
<dbReference type="Pfam" id="PF00005">
    <property type="entry name" value="ABC_tran"/>
    <property type="match status" value="2"/>
</dbReference>
<name>A0A0F4KQ44_9LACO</name>
<dbReference type="Proteomes" id="UP000033695">
    <property type="component" value="Unassembled WGS sequence"/>
</dbReference>
<dbReference type="InterPro" id="IPR017871">
    <property type="entry name" value="ABC_transporter-like_CS"/>
</dbReference>
<dbReference type="Pfam" id="PF12848">
    <property type="entry name" value="ABC_tran_Xtn"/>
    <property type="match status" value="1"/>
</dbReference>
<keyword evidence="1" id="KW-0547">Nucleotide-binding</keyword>
<dbReference type="HOGENOM" id="CLU_000604_36_0_9"/>
<dbReference type="InterPro" id="IPR003593">
    <property type="entry name" value="AAA+_ATPase"/>
</dbReference>
<dbReference type="STRING" id="1218508.JG29_15190"/>
<dbReference type="OrthoDB" id="9762369at2"/>
<dbReference type="InterPro" id="IPR032781">
    <property type="entry name" value="ABC_tran_Xtn"/>
</dbReference>
<dbReference type="PROSITE" id="PS50893">
    <property type="entry name" value="ABC_TRANSPORTER_2"/>
    <property type="match status" value="2"/>
</dbReference>
<protein>
    <submittedName>
        <fullName evidence="4">ABC transporter ATPase protein</fullName>
    </submittedName>
</protein>
<reference evidence="4 5" key="1">
    <citation type="submission" date="2014-12" db="EMBL/GenBank/DDBJ databases">
        <title>Comparative genomics of the lactic acid bacteria isolated from the honey bee gut.</title>
        <authorList>
            <person name="Ellegaard K.M."/>
            <person name="Tamarit D."/>
            <person name="Javelind E."/>
            <person name="Olofsson T."/>
            <person name="Andersson S.G."/>
            <person name="Vasquez A."/>
        </authorList>
    </citation>
    <scope>NUCLEOTIDE SEQUENCE [LARGE SCALE GENOMIC DNA]</scope>
    <source>
        <strain evidence="4 5">Hon2</strain>
    </source>
</reference>
<dbReference type="PROSITE" id="PS00211">
    <property type="entry name" value="ABC_TRANSPORTER_1"/>
    <property type="match status" value="2"/>
</dbReference>
<dbReference type="EMBL" id="JXBZ01000010">
    <property type="protein sequence ID" value="KJY48173.1"/>
    <property type="molecule type" value="Genomic_DNA"/>
</dbReference>
<dbReference type="InterPro" id="IPR027417">
    <property type="entry name" value="P-loop_NTPase"/>
</dbReference>
<dbReference type="PANTHER" id="PTHR42855:SF2">
    <property type="entry name" value="DRUG RESISTANCE ABC TRANSPORTER,ATP-BINDING PROTEIN"/>
    <property type="match status" value="1"/>
</dbReference>
<dbReference type="InterPro" id="IPR003439">
    <property type="entry name" value="ABC_transporter-like_ATP-bd"/>
</dbReference>
<dbReference type="FunFam" id="3.40.50.300:FF:000011">
    <property type="entry name" value="Putative ABC transporter ATP-binding component"/>
    <property type="match status" value="1"/>
</dbReference>